<reference evidence="2 3" key="1">
    <citation type="submission" date="2019-09" db="EMBL/GenBank/DDBJ databases">
        <title>FDA dAtabase for Regulatory Grade micrObial Sequences (FDA-ARGOS): Supporting development and validation of Infectious Disease Dx tests.</title>
        <authorList>
            <person name="Sciortino C."/>
            <person name="Tallon L."/>
            <person name="Sadzewicz L."/>
            <person name="Vavikolanu K."/>
            <person name="Mehta A."/>
            <person name="Aluvathingal J."/>
            <person name="Nadendla S."/>
            <person name="Nandy P."/>
            <person name="Geyer C."/>
            <person name="Yan Y."/>
            <person name="Sichtig H."/>
        </authorList>
    </citation>
    <scope>NUCLEOTIDE SEQUENCE [LARGE SCALE GENOMIC DNA]</scope>
    <source>
        <strain evidence="2 3">FDAARGOS_664</strain>
    </source>
</reference>
<evidence type="ECO:0000313" key="2">
    <source>
        <dbReference type="EMBL" id="QET04251.1"/>
    </source>
</evidence>
<feature type="transmembrane region" description="Helical" evidence="1">
    <location>
        <begin position="100"/>
        <end position="122"/>
    </location>
</feature>
<dbReference type="RefSeq" id="WP_150374313.1">
    <property type="nucleotide sequence ID" value="NZ_CP044067.1"/>
</dbReference>
<feature type="transmembrane region" description="Helical" evidence="1">
    <location>
        <begin position="169"/>
        <end position="187"/>
    </location>
</feature>
<dbReference type="PANTHER" id="PTHR18640">
    <property type="entry name" value="SOLUTE CARRIER FAMILY 10 MEMBER 7"/>
    <property type="match status" value="1"/>
</dbReference>
<sequence>MSASRSLFLPDRFTLMLVGALVLARLFPASGTAGIVVQHLTTAGVAAMFFLHGARLSRDAILSGIGHWRLHGMVLGSTFLLFPLLGLVFQPLLARWVGPALYVGVLYMCLLPSTVQSSIAMVSMARGNIPAAVCSASASTLLGIVVTPLLVGLLMARPDATTAASSVDAIGRITLQLFVPFAAGHLLRPWIGTFVTGNARLLKVVDQGSVLLVVYAAFSAAVVEGLWRQVSWNELAGLMVIDAVLLAVALSLTVWSARRLGFSKEDEITIMFCGSKKSLASGAPMANILFAGSAVGVILLPVMLFHQIQLMVCAVLAQRYARRLS</sequence>
<keyword evidence="1" id="KW-1133">Transmembrane helix</keyword>
<feature type="transmembrane region" description="Helical" evidence="1">
    <location>
        <begin position="278"/>
        <end position="298"/>
    </location>
</feature>
<feature type="transmembrane region" description="Helical" evidence="1">
    <location>
        <begin position="7"/>
        <end position="27"/>
    </location>
</feature>
<protein>
    <submittedName>
        <fullName evidence="2">Bile acid:sodium symporter</fullName>
    </submittedName>
</protein>
<dbReference type="Pfam" id="PF13593">
    <property type="entry name" value="SBF_like"/>
    <property type="match status" value="1"/>
</dbReference>
<name>A0A5P2H898_9BURK</name>
<dbReference type="OrthoDB" id="9792271at2"/>
<organism evidence="2 3">
    <name type="scientific">Cupriavidus pauculus</name>
    <dbReference type="NCBI Taxonomy" id="82633"/>
    <lineage>
        <taxon>Bacteria</taxon>
        <taxon>Pseudomonadati</taxon>
        <taxon>Pseudomonadota</taxon>
        <taxon>Betaproteobacteria</taxon>
        <taxon>Burkholderiales</taxon>
        <taxon>Burkholderiaceae</taxon>
        <taxon>Cupriavidus</taxon>
    </lineage>
</organism>
<feature type="transmembrane region" description="Helical" evidence="1">
    <location>
        <begin position="72"/>
        <end position="94"/>
    </location>
</feature>
<keyword evidence="1" id="KW-0472">Membrane</keyword>
<dbReference type="InterPro" id="IPR038770">
    <property type="entry name" value="Na+/solute_symporter_sf"/>
</dbReference>
<dbReference type="EMBL" id="CP044067">
    <property type="protein sequence ID" value="QET04251.1"/>
    <property type="molecule type" value="Genomic_DNA"/>
</dbReference>
<keyword evidence="1" id="KW-0812">Transmembrane</keyword>
<dbReference type="PIRSF" id="PIRSF026166">
    <property type="entry name" value="UCP026166"/>
    <property type="match status" value="1"/>
</dbReference>
<dbReference type="AlphaFoldDB" id="A0A5P2H898"/>
<evidence type="ECO:0000256" key="1">
    <source>
        <dbReference type="SAM" id="Phobius"/>
    </source>
</evidence>
<feature type="transmembrane region" description="Helical" evidence="1">
    <location>
        <begin position="208"/>
        <end position="229"/>
    </location>
</feature>
<accession>A0A5P2H898</accession>
<evidence type="ECO:0000313" key="3">
    <source>
        <dbReference type="Proteomes" id="UP000322822"/>
    </source>
</evidence>
<dbReference type="InterPro" id="IPR016833">
    <property type="entry name" value="Put_Na-Bile_cotransptr"/>
</dbReference>
<feature type="transmembrane region" description="Helical" evidence="1">
    <location>
        <begin position="235"/>
        <end position="257"/>
    </location>
</feature>
<proteinExistence type="predicted"/>
<dbReference type="GO" id="GO:0005886">
    <property type="term" value="C:plasma membrane"/>
    <property type="evidence" value="ECO:0007669"/>
    <property type="project" value="TreeGrafter"/>
</dbReference>
<dbReference type="Proteomes" id="UP000322822">
    <property type="component" value="Chromosome 2"/>
</dbReference>
<gene>
    <name evidence="2" type="ORF">FOB72_19060</name>
</gene>
<feature type="transmembrane region" description="Helical" evidence="1">
    <location>
        <begin position="129"/>
        <end position="157"/>
    </location>
</feature>
<dbReference type="PANTHER" id="PTHR18640:SF5">
    <property type="entry name" value="SODIUM_BILE ACID COTRANSPORTER 7"/>
    <property type="match status" value="1"/>
</dbReference>
<dbReference type="Gene3D" id="1.20.1530.20">
    <property type="match status" value="1"/>
</dbReference>